<evidence type="ECO:0000256" key="2">
    <source>
        <dbReference type="SAM" id="SignalP"/>
    </source>
</evidence>
<protein>
    <recommendedName>
        <fullName evidence="5">DUF481 domain-containing protein</fullName>
    </recommendedName>
</protein>
<accession>A0A0E3Z0P2</accession>
<feature type="chain" id="PRO_5002415854" description="DUF481 domain-containing protein" evidence="2">
    <location>
        <begin position="21"/>
        <end position="256"/>
    </location>
</feature>
<keyword evidence="2" id="KW-0732">Signal</keyword>
<proteinExistence type="predicted"/>
<sequence>MHHRKTALLLAALLPLAATAEDTPAPPTGWTGTGELGMAMTRGNSRTESLNAKLRFAHEDAQWKNTFGASALRARAQVRGDFDGDGTGQARYETSADRYELATSSAYKFNPRNHVSGSARYEHDSFSSYEYQATFAMGYGYRIEGERARLVAEAGPGYRRARETDTGTIRRDLIGRCLLDFRHRLTGNTDLLNTLLVESGSDNTFAQNDLNLAVAMNAHLALKAGVQARHNSQVDRTAGQRKTDTLTTINLVYNFR</sequence>
<keyword evidence="4" id="KW-1185">Reference proteome</keyword>
<evidence type="ECO:0008006" key="5">
    <source>
        <dbReference type="Google" id="ProtNLM"/>
    </source>
</evidence>
<dbReference type="Pfam" id="PF04338">
    <property type="entry name" value="DUF481"/>
    <property type="match status" value="1"/>
</dbReference>
<evidence type="ECO:0000313" key="3">
    <source>
        <dbReference type="EMBL" id="AKC86109.1"/>
    </source>
</evidence>
<name>A0A0E3Z0P2_9GAMM</name>
<dbReference type="KEGG" id="psuw:WQ53_04305"/>
<dbReference type="PATRIC" id="fig|314722.6.peg.901"/>
<dbReference type="EMBL" id="CP011144">
    <property type="protein sequence ID" value="AKC86109.1"/>
    <property type="molecule type" value="Genomic_DNA"/>
</dbReference>
<dbReference type="Proteomes" id="UP000033067">
    <property type="component" value="Chromosome"/>
</dbReference>
<organism evidence="3 4">
    <name type="scientific">Pseudoxanthomonas suwonensis</name>
    <dbReference type="NCBI Taxonomy" id="314722"/>
    <lineage>
        <taxon>Bacteria</taxon>
        <taxon>Pseudomonadati</taxon>
        <taxon>Pseudomonadota</taxon>
        <taxon>Gammaproteobacteria</taxon>
        <taxon>Lysobacterales</taxon>
        <taxon>Lysobacteraceae</taxon>
        <taxon>Pseudoxanthomonas</taxon>
    </lineage>
</organism>
<evidence type="ECO:0000256" key="1">
    <source>
        <dbReference type="SAM" id="MobiDB-lite"/>
    </source>
</evidence>
<dbReference type="AlphaFoldDB" id="A0A0E3Z0P2"/>
<evidence type="ECO:0000313" key="4">
    <source>
        <dbReference type="Proteomes" id="UP000033067"/>
    </source>
</evidence>
<reference evidence="3 4" key="1">
    <citation type="journal article" date="2015" name="Genome Announc.">
        <title>Complete Genome Sequence of Pseudoxanthomonas suwonensis Strain J1, a Cellulose-Degrading Bacterium Isolated from Leaf- and Wood-Enriched Soil.</title>
        <authorList>
            <person name="Hou L."/>
            <person name="Jiang J."/>
            <person name="Xu Z."/>
            <person name="Zhou Y."/>
            <person name="Leung F.C."/>
        </authorList>
    </citation>
    <scope>NUCLEOTIDE SEQUENCE [LARGE SCALE GENOMIC DNA]</scope>
    <source>
        <strain evidence="3 4">J1</strain>
    </source>
</reference>
<feature type="signal peptide" evidence="2">
    <location>
        <begin position="1"/>
        <end position="20"/>
    </location>
</feature>
<feature type="region of interest" description="Disordered" evidence="1">
    <location>
        <begin position="20"/>
        <end position="44"/>
    </location>
</feature>
<dbReference type="OrthoDB" id="5292716at2"/>
<dbReference type="InterPro" id="IPR007433">
    <property type="entry name" value="DUF481"/>
</dbReference>
<dbReference type="RefSeq" id="WP_052630747.1">
    <property type="nucleotide sequence ID" value="NZ_CP011144.1"/>
</dbReference>
<gene>
    <name evidence="3" type="ORF">WQ53_04305</name>
</gene>